<evidence type="ECO:0000256" key="5">
    <source>
        <dbReference type="ARBA" id="ARBA00022989"/>
    </source>
</evidence>
<feature type="region of interest" description="Disordered" evidence="8">
    <location>
        <begin position="196"/>
        <end position="215"/>
    </location>
</feature>
<feature type="transmembrane region" description="Helical" evidence="9">
    <location>
        <begin position="270"/>
        <end position="293"/>
    </location>
</feature>
<proteinExistence type="predicted"/>
<feature type="transmembrane region" description="Helical" evidence="9">
    <location>
        <begin position="365"/>
        <end position="388"/>
    </location>
</feature>
<dbReference type="CDD" id="cd00077">
    <property type="entry name" value="HDc"/>
    <property type="match status" value="1"/>
</dbReference>
<evidence type="ECO:0000313" key="12">
    <source>
        <dbReference type="Proteomes" id="UP000192980"/>
    </source>
</evidence>
<evidence type="ECO:0000256" key="6">
    <source>
        <dbReference type="ARBA" id="ARBA00023118"/>
    </source>
</evidence>
<dbReference type="SMART" id="SM00471">
    <property type="entry name" value="HDc"/>
    <property type="match status" value="1"/>
</dbReference>
<keyword evidence="3 9" id="KW-0812">Transmembrane</keyword>
<dbReference type="Pfam" id="PF01966">
    <property type="entry name" value="HD"/>
    <property type="match status" value="1"/>
</dbReference>
<feature type="domain" description="HD/PDEase" evidence="10">
    <location>
        <begin position="26"/>
        <end position="141"/>
    </location>
</feature>
<feature type="compositionally biased region" description="Basic and acidic residues" evidence="8">
    <location>
        <begin position="198"/>
        <end position="215"/>
    </location>
</feature>
<evidence type="ECO:0000259" key="10">
    <source>
        <dbReference type="SMART" id="SM00471"/>
    </source>
</evidence>
<comment type="subcellular location">
    <subcellularLocation>
        <location evidence="1">Cell membrane</location>
    </subcellularLocation>
</comment>
<dbReference type="InterPro" id="IPR043760">
    <property type="entry name" value="PycTM_dom"/>
</dbReference>
<dbReference type="EMBL" id="FXAU01000003">
    <property type="protein sequence ID" value="SMG29811.1"/>
    <property type="molecule type" value="Genomic_DNA"/>
</dbReference>
<evidence type="ECO:0000256" key="1">
    <source>
        <dbReference type="ARBA" id="ARBA00004236"/>
    </source>
</evidence>
<sequence length="390" mass="44148">MDFRDLTRQVEQFAQAYLEKGQSAPYCFHDRTHTQGVVDAVKEMVAHYQLSEREEFILVAAAFFHDLGYQNGGASGHERRSAALATDFLQSLSVDVEIQEAVARCILATQMPQAPKGLLEEIICDADLFHLGSSDFDVRNKLMHQEIEKVNGHKVDKSLWRTFTIQLMKDHRYHTAYAIDKLSAGKAANLAALLKKQKKDEGKQDKPQLSERNGKPERGIETMFRITSSNSQRLSDMADNKANILLTVTSIILSLVVSVLLRSLDNNPHLIFPTILLMVVVVTVMVFAILATIPKIPEGRYTAEDVENKSVNLLFFGNFYRMPLSDYKRSMERVMDDKDFLYGMLTKDVYSQGVVLGRKYRLLRYAYGIFMFGLVVCVLTFVVSILTLGK</sequence>
<evidence type="ECO:0000256" key="8">
    <source>
        <dbReference type="SAM" id="MobiDB-lite"/>
    </source>
</evidence>
<evidence type="ECO:0000256" key="3">
    <source>
        <dbReference type="ARBA" id="ARBA00022692"/>
    </source>
</evidence>
<dbReference type="Proteomes" id="UP000192980">
    <property type="component" value="Unassembled WGS sequence"/>
</dbReference>
<name>A0A1X7JNY5_9SPHI</name>
<dbReference type="Gene3D" id="1.10.3210.10">
    <property type="entry name" value="Hypothetical protein af1432"/>
    <property type="match status" value="1"/>
</dbReference>
<keyword evidence="5 9" id="KW-1133">Transmembrane helix</keyword>
<evidence type="ECO:0000256" key="9">
    <source>
        <dbReference type="SAM" id="Phobius"/>
    </source>
</evidence>
<dbReference type="OrthoDB" id="5728337at2"/>
<dbReference type="InterPro" id="IPR006674">
    <property type="entry name" value="HD_domain"/>
</dbReference>
<reference evidence="11 12" key="1">
    <citation type="submission" date="2017-04" db="EMBL/GenBank/DDBJ databases">
        <authorList>
            <person name="Afonso C.L."/>
            <person name="Miller P.J."/>
            <person name="Scott M.A."/>
            <person name="Spackman E."/>
            <person name="Goraichik I."/>
            <person name="Dimitrov K.M."/>
            <person name="Suarez D.L."/>
            <person name="Swayne D.E."/>
        </authorList>
    </citation>
    <scope>NUCLEOTIDE SEQUENCE [LARGE SCALE GENOMIC DNA]</scope>
    <source>
        <strain evidence="11 12">DSM 22418</strain>
    </source>
</reference>
<dbReference type="SUPFAM" id="SSF109604">
    <property type="entry name" value="HD-domain/PDEase-like"/>
    <property type="match status" value="1"/>
</dbReference>
<dbReference type="Pfam" id="PF18967">
    <property type="entry name" value="PycTM"/>
    <property type="match status" value="1"/>
</dbReference>
<keyword evidence="7 9" id="KW-0472">Membrane</keyword>
<keyword evidence="4" id="KW-0547">Nucleotide-binding</keyword>
<dbReference type="GO" id="GO:0016787">
    <property type="term" value="F:hydrolase activity"/>
    <property type="evidence" value="ECO:0007669"/>
    <property type="project" value="UniProtKB-KW"/>
</dbReference>
<dbReference type="InterPro" id="IPR003607">
    <property type="entry name" value="HD/PDEase_dom"/>
</dbReference>
<feature type="transmembrane region" description="Helical" evidence="9">
    <location>
        <begin position="242"/>
        <end position="264"/>
    </location>
</feature>
<keyword evidence="6" id="KW-0051">Antiviral defense</keyword>
<dbReference type="GO" id="GO:0051607">
    <property type="term" value="P:defense response to virus"/>
    <property type="evidence" value="ECO:0007669"/>
    <property type="project" value="UniProtKB-KW"/>
</dbReference>
<dbReference type="AlphaFoldDB" id="A0A1X7JNY5"/>
<dbReference type="GO" id="GO:0005886">
    <property type="term" value="C:plasma membrane"/>
    <property type="evidence" value="ECO:0007669"/>
    <property type="project" value="UniProtKB-SubCell"/>
</dbReference>
<evidence type="ECO:0000256" key="2">
    <source>
        <dbReference type="ARBA" id="ARBA00022475"/>
    </source>
</evidence>
<keyword evidence="2" id="KW-1003">Cell membrane</keyword>
<protein>
    <submittedName>
        <fullName evidence="11">Predicted metal-dependent phosphohydrolase, HD superfamily</fullName>
    </submittedName>
</protein>
<gene>
    <name evidence="11" type="ORF">SAMN05660862_1985</name>
</gene>
<dbReference type="RefSeq" id="WP_085472732.1">
    <property type="nucleotide sequence ID" value="NZ_FXAU01000003.1"/>
</dbReference>
<evidence type="ECO:0000313" key="11">
    <source>
        <dbReference type="EMBL" id="SMG29811.1"/>
    </source>
</evidence>
<keyword evidence="11" id="KW-0378">Hydrolase</keyword>
<accession>A0A1X7JNY5</accession>
<evidence type="ECO:0000256" key="7">
    <source>
        <dbReference type="ARBA" id="ARBA00023136"/>
    </source>
</evidence>
<dbReference type="STRING" id="561061.SAMN05660862_1985"/>
<organism evidence="11 12">
    <name type="scientific">Sphingobacterium psychroaquaticum</name>
    <dbReference type="NCBI Taxonomy" id="561061"/>
    <lineage>
        <taxon>Bacteria</taxon>
        <taxon>Pseudomonadati</taxon>
        <taxon>Bacteroidota</taxon>
        <taxon>Sphingobacteriia</taxon>
        <taxon>Sphingobacteriales</taxon>
        <taxon>Sphingobacteriaceae</taxon>
        <taxon>Sphingobacterium</taxon>
    </lineage>
</organism>
<dbReference type="GO" id="GO:0000166">
    <property type="term" value="F:nucleotide binding"/>
    <property type="evidence" value="ECO:0007669"/>
    <property type="project" value="UniProtKB-KW"/>
</dbReference>
<evidence type="ECO:0000256" key="4">
    <source>
        <dbReference type="ARBA" id="ARBA00022741"/>
    </source>
</evidence>
<keyword evidence="12" id="KW-1185">Reference proteome</keyword>